<reference evidence="2 3" key="1">
    <citation type="submission" date="2019-06" db="EMBL/GenBank/DDBJ databases">
        <authorList>
            <person name="Palmer J.M."/>
        </authorList>
    </citation>
    <scope>NUCLEOTIDE SEQUENCE [LARGE SCALE GENOMIC DNA]</scope>
    <source>
        <strain evidence="2 3">TWF703</strain>
    </source>
</reference>
<dbReference type="Proteomes" id="UP000480548">
    <property type="component" value="Unassembled WGS sequence"/>
</dbReference>
<dbReference type="CDD" id="cd09917">
    <property type="entry name" value="F-box_SF"/>
    <property type="match status" value="1"/>
</dbReference>
<sequence>MASLATLPVETLLQIFNQIPTTDRNHCALMCRRLRGIIHSQYGIHCVFQVDHTSHSAWKFIEYLLINPSFGERISRIRVTWHRRQWRDGMTWTQKWYWTADELVKIRRMCDRWSLGSAYYAIRDGLNSEACLPLLLCHTTRLVSLDIGRISDPVVKDRLPQTLKNLNAIYNYCVGNESKREPGWERRCDTEGSFRNTSKMLIQDTPWFYTTFNPEKWLPGLSSLKKVTFGGYDKGRSSDPDTWPYENLKKILLLPRLETLRFSGLGTPKQAFLSDACGEPYEKQASRRGPIRRLEVINCQFGWDHYRVLAAEVGPLEGLRITMPYMLRMGWCDPIRRQGCSNKIANLFLRKETMKSKGKKFLIERQSCKKRDIYGRCYEYEYDSDPDSDDYGYDSGGYDDDRIWYPDEPMQMELHGHKRLENVDFKFAYWGCQEEGLDGKMAIKTRTVKAKKPKAITKR</sequence>
<protein>
    <recommendedName>
        <fullName evidence="1">F-box domain-containing protein</fullName>
    </recommendedName>
</protein>
<dbReference type="AlphaFoldDB" id="A0A7C8NYQ1"/>
<proteinExistence type="predicted"/>
<feature type="domain" description="F-box" evidence="1">
    <location>
        <begin position="1"/>
        <end position="61"/>
    </location>
</feature>
<dbReference type="InterPro" id="IPR001810">
    <property type="entry name" value="F-box_dom"/>
</dbReference>
<comment type="caution">
    <text evidence="2">The sequence shown here is derived from an EMBL/GenBank/DDBJ whole genome shotgun (WGS) entry which is preliminary data.</text>
</comment>
<organism evidence="2 3">
    <name type="scientific">Orbilia oligospora</name>
    <name type="common">Nematode-trapping fungus</name>
    <name type="synonym">Arthrobotrys oligospora</name>
    <dbReference type="NCBI Taxonomy" id="2813651"/>
    <lineage>
        <taxon>Eukaryota</taxon>
        <taxon>Fungi</taxon>
        <taxon>Dikarya</taxon>
        <taxon>Ascomycota</taxon>
        <taxon>Pezizomycotina</taxon>
        <taxon>Orbiliomycetes</taxon>
        <taxon>Orbiliales</taxon>
        <taxon>Orbiliaceae</taxon>
        <taxon>Orbilia</taxon>
    </lineage>
</organism>
<evidence type="ECO:0000313" key="3">
    <source>
        <dbReference type="Proteomes" id="UP000480548"/>
    </source>
</evidence>
<dbReference type="SUPFAM" id="SSF81383">
    <property type="entry name" value="F-box domain"/>
    <property type="match status" value="1"/>
</dbReference>
<evidence type="ECO:0000313" key="2">
    <source>
        <dbReference type="EMBL" id="KAF3120343.1"/>
    </source>
</evidence>
<name>A0A7C8NYQ1_ORBOL</name>
<evidence type="ECO:0000259" key="1">
    <source>
        <dbReference type="PROSITE" id="PS50181"/>
    </source>
</evidence>
<dbReference type="Pfam" id="PF12937">
    <property type="entry name" value="F-box-like"/>
    <property type="match status" value="1"/>
</dbReference>
<accession>A0A7C8NYQ1</accession>
<dbReference type="SMART" id="SM00256">
    <property type="entry name" value="FBOX"/>
    <property type="match status" value="1"/>
</dbReference>
<dbReference type="InterPro" id="IPR036047">
    <property type="entry name" value="F-box-like_dom_sf"/>
</dbReference>
<gene>
    <name evidence="2" type="ORF">TWF703_002653</name>
</gene>
<dbReference type="PROSITE" id="PS50181">
    <property type="entry name" value="FBOX"/>
    <property type="match status" value="1"/>
</dbReference>
<dbReference type="EMBL" id="WIQZ01000154">
    <property type="protein sequence ID" value="KAF3120343.1"/>
    <property type="molecule type" value="Genomic_DNA"/>
</dbReference>